<evidence type="ECO:0000313" key="5">
    <source>
        <dbReference type="Proteomes" id="UP001140453"/>
    </source>
</evidence>
<dbReference type="OrthoDB" id="5099888at2759"/>
<gene>
    <name evidence="4" type="ORF">N0V93_001397</name>
</gene>
<dbReference type="EMBL" id="JAPEVB010000001">
    <property type="protein sequence ID" value="KAJ4397173.1"/>
    <property type="molecule type" value="Genomic_DNA"/>
</dbReference>
<dbReference type="AlphaFoldDB" id="A0A9W9D1L8"/>
<dbReference type="Proteomes" id="UP001140453">
    <property type="component" value="Unassembled WGS sequence"/>
</dbReference>
<feature type="transmembrane region" description="Helical" evidence="3">
    <location>
        <begin position="244"/>
        <end position="265"/>
    </location>
</feature>
<evidence type="ECO:0000313" key="4">
    <source>
        <dbReference type="EMBL" id="KAJ4397173.1"/>
    </source>
</evidence>
<sequence>MSSTWEAPPPSYQSVMSDLHSKLGSSPNLNSVHIALSQLPVGEVKAPLTDAPTLTDDQKSKYANKVVDIITSPEGDAALKATMFAATAAVKSTEDAFNSLQVELVQIDAKFTSPTTGAFAPRLVAIHTRWKSAVEDSKSLATRIGSYADRFSVVILPLVTDQSETAEFKRQKLDEFIAKAQEFEAQSLSMTSAYSGVLDDFTTLTASFATWASEQTVQLNKNLTKALEEMSELQDKLADNQKKLIGVGAGAALTLPITAVAAMLTGPAAPFVIVAGLIAATALTATAIVLATQATSIRHDITNKQAEIDGYKKEIQDLDVARENLVKLGKVDLALLRTNIAALSQIWVLAKTDAVRAQEALKEASLDVGWKKQFPVDVDKVMNIYKVMGQYLLAYAEGIELN</sequence>
<comment type="caution">
    <text evidence="4">The sequence shown here is derived from an EMBL/GenBank/DDBJ whole genome shotgun (WGS) entry which is preliminary data.</text>
</comment>
<feature type="transmembrane region" description="Helical" evidence="3">
    <location>
        <begin position="271"/>
        <end position="291"/>
    </location>
</feature>
<keyword evidence="3" id="KW-0812">Transmembrane</keyword>
<protein>
    <submittedName>
        <fullName evidence="4">Uncharacterized protein</fullName>
    </submittedName>
</protein>
<dbReference type="SUPFAM" id="SSF58100">
    <property type="entry name" value="Bacterial hemolysins"/>
    <property type="match status" value="1"/>
</dbReference>
<keyword evidence="3" id="KW-0472">Membrane</keyword>
<keyword evidence="3" id="KW-1133">Transmembrane helix</keyword>
<evidence type="ECO:0000256" key="1">
    <source>
        <dbReference type="SAM" id="Coils"/>
    </source>
</evidence>
<reference evidence="4" key="1">
    <citation type="submission" date="2022-10" db="EMBL/GenBank/DDBJ databases">
        <title>Tapping the CABI collections for fungal endophytes: first genome assemblies for Collariella, Neodidymelliopsis, Ascochyta clinopodiicola, Didymella pomorum, Didymosphaeria variabile, Neocosmospora piperis and Neocucurbitaria cava.</title>
        <authorList>
            <person name="Hill R."/>
        </authorList>
    </citation>
    <scope>NUCLEOTIDE SEQUENCE</scope>
    <source>
        <strain evidence="4">IMI 355082</strain>
    </source>
</reference>
<keyword evidence="1" id="KW-0175">Coiled coil</keyword>
<feature type="region of interest" description="Disordered" evidence="2">
    <location>
        <begin position="1"/>
        <end position="20"/>
    </location>
</feature>
<accession>A0A9W9D1L8</accession>
<proteinExistence type="predicted"/>
<evidence type="ECO:0000256" key="2">
    <source>
        <dbReference type="SAM" id="MobiDB-lite"/>
    </source>
</evidence>
<evidence type="ECO:0000256" key="3">
    <source>
        <dbReference type="SAM" id="Phobius"/>
    </source>
</evidence>
<dbReference type="Gene3D" id="1.20.1170.10">
    <property type="match status" value="1"/>
</dbReference>
<name>A0A9W9D1L8_9PEZI</name>
<keyword evidence="5" id="KW-1185">Reference proteome</keyword>
<organism evidence="4 5">
    <name type="scientific">Gnomoniopsis smithogilvyi</name>
    <dbReference type="NCBI Taxonomy" id="1191159"/>
    <lineage>
        <taxon>Eukaryota</taxon>
        <taxon>Fungi</taxon>
        <taxon>Dikarya</taxon>
        <taxon>Ascomycota</taxon>
        <taxon>Pezizomycotina</taxon>
        <taxon>Sordariomycetes</taxon>
        <taxon>Sordariomycetidae</taxon>
        <taxon>Diaporthales</taxon>
        <taxon>Gnomoniaceae</taxon>
        <taxon>Gnomoniopsis</taxon>
    </lineage>
</organism>
<feature type="coiled-coil region" evidence="1">
    <location>
        <begin position="216"/>
        <end position="243"/>
    </location>
</feature>